<sequence>MRFEKRKSVNVKGMELHNERKTENHSNTDIDLEKKDLNYDLVKCENYKKKIDEEINKRYKGQKAIRKDAVLCTEVLFTSDKDFFDKIGEEKEKIYFEKSLEFLERKFGKENIISAKVHKDESTPHLHAVIVPLHSDGSLSMKKFIDGKKDLAKLQDEFYEHISKEFPQMERGLSAKETKRKNLSVDEFKKTTNYLENQIKDLQDEIKLKNKEIENLITLKEIEKGIKKNKIFTGFSIGENELKDLMGMASEKIENKNLAAKLEKISEALEKEKQEKISLQ</sequence>
<evidence type="ECO:0000256" key="1">
    <source>
        <dbReference type="SAM" id="Coils"/>
    </source>
</evidence>
<feature type="coiled-coil region" evidence="1">
    <location>
        <begin position="185"/>
        <end position="219"/>
    </location>
</feature>
<evidence type="ECO:0008006" key="5">
    <source>
        <dbReference type="Google" id="ProtNLM"/>
    </source>
</evidence>
<keyword evidence="4" id="KW-1185">Reference proteome</keyword>
<dbReference type="InterPro" id="IPR001668">
    <property type="entry name" value="Mob_Pre"/>
</dbReference>
<dbReference type="RefSeq" id="WP_023050890.1">
    <property type="nucleotide sequence ID" value="NZ_KI518198.1"/>
</dbReference>
<evidence type="ECO:0000313" key="4">
    <source>
        <dbReference type="Proteomes" id="UP000017081"/>
    </source>
</evidence>
<accession>U7VD90</accession>
<dbReference type="AlphaFoldDB" id="U7VD90"/>
<dbReference type="HOGENOM" id="CLU_035698_0_1_0"/>
<protein>
    <recommendedName>
        <fullName evidence="5">Plasmid recombination enzyme</fullName>
    </recommendedName>
</protein>
<dbReference type="GO" id="GO:0006310">
    <property type="term" value="P:DNA recombination"/>
    <property type="evidence" value="ECO:0007669"/>
    <property type="project" value="InterPro"/>
</dbReference>
<name>U7VD90_9FUSO</name>
<dbReference type="GO" id="GO:0003677">
    <property type="term" value="F:DNA binding"/>
    <property type="evidence" value="ECO:0007669"/>
    <property type="project" value="InterPro"/>
</dbReference>
<dbReference type="Pfam" id="PF01076">
    <property type="entry name" value="Mob_Pre"/>
    <property type="match status" value="1"/>
</dbReference>
<dbReference type="EMBL" id="AXZF01000051">
    <property type="protein sequence ID" value="ERT68743.1"/>
    <property type="molecule type" value="Genomic_DNA"/>
</dbReference>
<organism evidence="3 4">
    <name type="scientific">Cetobacterium somerae ATCC BAA-474</name>
    <dbReference type="NCBI Taxonomy" id="1319815"/>
    <lineage>
        <taxon>Bacteria</taxon>
        <taxon>Fusobacteriati</taxon>
        <taxon>Fusobacteriota</taxon>
        <taxon>Fusobacteriia</taxon>
        <taxon>Fusobacteriales</taxon>
        <taxon>Fusobacteriaceae</taxon>
        <taxon>Cetobacterium</taxon>
    </lineage>
</organism>
<keyword evidence="1" id="KW-0175">Coiled coil</keyword>
<dbReference type="Proteomes" id="UP000017081">
    <property type="component" value="Unassembled WGS sequence"/>
</dbReference>
<dbReference type="Gene3D" id="3.30.930.30">
    <property type="match status" value="1"/>
</dbReference>
<dbReference type="CDD" id="cd17242">
    <property type="entry name" value="MobM_relaxase"/>
    <property type="match status" value="1"/>
</dbReference>
<feature type="compositionally biased region" description="Basic and acidic residues" evidence="2">
    <location>
        <begin position="14"/>
        <end position="27"/>
    </location>
</feature>
<dbReference type="NCBIfam" id="NF041497">
    <property type="entry name" value="MobV"/>
    <property type="match status" value="1"/>
</dbReference>
<feature type="coiled-coil region" evidence="1">
    <location>
        <begin position="248"/>
        <end position="279"/>
    </location>
</feature>
<dbReference type="eggNOG" id="COG1196">
    <property type="taxonomic scope" value="Bacteria"/>
</dbReference>
<evidence type="ECO:0000256" key="2">
    <source>
        <dbReference type="SAM" id="MobiDB-lite"/>
    </source>
</evidence>
<gene>
    <name evidence="3" type="ORF">HMPREF0202_01352</name>
</gene>
<reference evidence="3 4" key="1">
    <citation type="submission" date="2013-08" db="EMBL/GenBank/DDBJ databases">
        <authorList>
            <person name="Weinstock G."/>
            <person name="Sodergren E."/>
            <person name="Wylie T."/>
            <person name="Fulton L."/>
            <person name="Fulton R."/>
            <person name="Fronick C."/>
            <person name="O'Laughlin M."/>
            <person name="Godfrey J."/>
            <person name="Miner T."/>
            <person name="Herter B."/>
            <person name="Appelbaum E."/>
            <person name="Cordes M."/>
            <person name="Lek S."/>
            <person name="Wollam A."/>
            <person name="Pepin K.H."/>
            <person name="Palsikar V.B."/>
            <person name="Mitreva M."/>
            <person name="Wilson R.K."/>
        </authorList>
    </citation>
    <scope>NUCLEOTIDE SEQUENCE [LARGE SCALE GENOMIC DNA]</scope>
    <source>
        <strain evidence="3 4">ATCC BAA-474</strain>
    </source>
</reference>
<dbReference type="STRING" id="1319815.HMPREF0202_01352"/>
<comment type="caution">
    <text evidence="3">The sequence shown here is derived from an EMBL/GenBank/DDBJ whole genome shotgun (WGS) entry which is preliminary data.</text>
</comment>
<feature type="non-terminal residue" evidence="3">
    <location>
        <position position="280"/>
    </location>
</feature>
<feature type="region of interest" description="Disordered" evidence="2">
    <location>
        <begin position="1"/>
        <end position="27"/>
    </location>
</feature>
<proteinExistence type="predicted"/>
<evidence type="ECO:0000313" key="3">
    <source>
        <dbReference type="EMBL" id="ERT68743.1"/>
    </source>
</evidence>